<evidence type="ECO:0000313" key="2">
    <source>
        <dbReference type="Proteomes" id="UP000887578"/>
    </source>
</evidence>
<name>A0A914PPY1_9BILA</name>
<dbReference type="AlphaFoldDB" id="A0A914PPY1"/>
<keyword evidence="1" id="KW-0732">Signal</keyword>
<sequence>MMLFYIFLVAAFGATTISAEAPISCLSLNYTGYFRDSDQFNLTVSGNFALSIINGTTYATASNLSIYNSVINAYATGVCYYSICCNITAPGASCTFDVRDTYILLYANFSSGPIPTVFTGIIADDGTFSTNKLFTPSKMCLSTSGQENTTYTGNTICCTSSVPAPVVTTNNKRCKRFTSRTTIYNIVDNYSIFSTSSLIYDVVGRTLYPRNLTDKAAPNYFVCYFDHTYFNNPLSCDQKGQVTYANITMDSGDTKFLISTFYLPYAEIFGINGILSARLLYRNDQLLMQEGVPFTPQNNCLYLKGPWYPSPKNYSTTANFCCSAFES</sequence>
<dbReference type="Proteomes" id="UP000887578">
    <property type="component" value="Unplaced"/>
</dbReference>
<organism evidence="2 3">
    <name type="scientific">Panagrolaimus davidi</name>
    <dbReference type="NCBI Taxonomy" id="227884"/>
    <lineage>
        <taxon>Eukaryota</taxon>
        <taxon>Metazoa</taxon>
        <taxon>Ecdysozoa</taxon>
        <taxon>Nematoda</taxon>
        <taxon>Chromadorea</taxon>
        <taxon>Rhabditida</taxon>
        <taxon>Tylenchina</taxon>
        <taxon>Panagrolaimomorpha</taxon>
        <taxon>Panagrolaimoidea</taxon>
        <taxon>Panagrolaimidae</taxon>
        <taxon>Panagrolaimus</taxon>
    </lineage>
</organism>
<evidence type="ECO:0000256" key="1">
    <source>
        <dbReference type="SAM" id="SignalP"/>
    </source>
</evidence>
<feature type="chain" id="PRO_5038275914" evidence="1">
    <location>
        <begin position="20"/>
        <end position="327"/>
    </location>
</feature>
<proteinExistence type="predicted"/>
<reference evidence="3 4" key="1">
    <citation type="submission" date="2022-11" db="UniProtKB">
        <authorList>
            <consortium name="WormBaseParasite"/>
        </authorList>
    </citation>
    <scope>IDENTIFICATION</scope>
</reference>
<evidence type="ECO:0000313" key="3">
    <source>
        <dbReference type="WBParaSite" id="PDA_v2.g18141.t1"/>
    </source>
</evidence>
<evidence type="ECO:0000313" key="4">
    <source>
        <dbReference type="WBParaSite" id="PDA_v2.g5955.t1"/>
    </source>
</evidence>
<dbReference type="WBParaSite" id="PDA_v2.g18141.t1">
    <property type="protein sequence ID" value="PDA_v2.g18141.t1"/>
    <property type="gene ID" value="PDA_v2.g18141"/>
</dbReference>
<protein>
    <submittedName>
        <fullName evidence="3 4">Uncharacterized protein</fullName>
    </submittedName>
</protein>
<feature type="signal peptide" evidence="1">
    <location>
        <begin position="1"/>
        <end position="19"/>
    </location>
</feature>
<accession>A0A914PPY1</accession>
<keyword evidence="2" id="KW-1185">Reference proteome</keyword>
<dbReference type="WBParaSite" id="PDA_v2.g5955.t1">
    <property type="protein sequence ID" value="PDA_v2.g5955.t1"/>
    <property type="gene ID" value="PDA_v2.g5955"/>
</dbReference>